<sequence>MTEHLSRRRFGLLAGVAAAAPLLSSRPAFAAPTLLPAGMTWQLMWSPSAAANGMGAWESIEDDRADSHTSAAPHIFPEGANYRFTMHTVDRDTSTDRQRHEVTGNRTSSSGYLQWKSGELWRVTYSMYIPGTLKATTTFTHIFQTKMPGAGTSPITVTSLRRVDGRQTIEHKVFEPDILVGRTDLEPLHNTWIDIDYEIKIGDGSSGGVRWVVRSGGATVVDATRTGVDTFLGDRVRPKWGIYRSLGDTSGSLQNCHLLLTNLRSYKAVPGNGGGATRYEAENATISQGVVESNHVGFSGTGFVNGDNVAGSAVEWTVNGTAGAATLGIRYANGTTAGRPATITVNGATVAAGRPFNGTGAWTSWATATVPVTLTSGANTVRITADTANGNPNLDYIEVTQ</sequence>
<evidence type="ECO:0000313" key="4">
    <source>
        <dbReference type="Proteomes" id="UP000236732"/>
    </source>
</evidence>
<gene>
    <name evidence="3" type="ORF">SAMN05444920_109181</name>
</gene>
<dbReference type="PROSITE" id="PS51175">
    <property type="entry name" value="CBM6"/>
    <property type="match status" value="1"/>
</dbReference>
<keyword evidence="4" id="KW-1185">Reference proteome</keyword>
<reference evidence="3 4" key="1">
    <citation type="submission" date="2016-10" db="EMBL/GenBank/DDBJ databases">
        <authorList>
            <person name="de Groot N.N."/>
        </authorList>
    </citation>
    <scope>NUCLEOTIDE SEQUENCE [LARGE SCALE GENOMIC DNA]</scope>
    <source>
        <strain evidence="3 4">CGMCC 4.7037</strain>
    </source>
</reference>
<dbReference type="CDD" id="cd04082">
    <property type="entry name" value="CBM35_pectate_lyase-like"/>
    <property type="match status" value="1"/>
</dbReference>
<dbReference type="InterPro" id="IPR005084">
    <property type="entry name" value="CBM6"/>
</dbReference>
<dbReference type="Gene3D" id="2.60.120.260">
    <property type="entry name" value="Galactose-binding domain-like"/>
    <property type="match status" value="1"/>
</dbReference>
<dbReference type="AlphaFoldDB" id="A0A1H6EDG7"/>
<dbReference type="InterPro" id="IPR006311">
    <property type="entry name" value="TAT_signal"/>
</dbReference>
<name>A0A1H6EDG7_9ACTN</name>
<feature type="signal peptide" evidence="1">
    <location>
        <begin position="1"/>
        <end position="30"/>
    </location>
</feature>
<accession>A0A1H6EDG7</accession>
<evidence type="ECO:0000256" key="1">
    <source>
        <dbReference type="SAM" id="SignalP"/>
    </source>
</evidence>
<protein>
    <submittedName>
        <fullName evidence="3">Chitin-binding protein</fullName>
    </submittedName>
</protein>
<keyword evidence="1" id="KW-0732">Signal</keyword>
<dbReference type="RefSeq" id="WP_235030463.1">
    <property type="nucleotide sequence ID" value="NZ_FNVT01000009.1"/>
</dbReference>
<feature type="chain" id="PRO_5009296848" evidence="1">
    <location>
        <begin position="31"/>
        <end position="401"/>
    </location>
</feature>
<evidence type="ECO:0000313" key="3">
    <source>
        <dbReference type="EMBL" id="SEG95850.1"/>
    </source>
</evidence>
<organism evidence="3 4">
    <name type="scientific">Nonomuraea solani</name>
    <dbReference type="NCBI Taxonomy" id="1144553"/>
    <lineage>
        <taxon>Bacteria</taxon>
        <taxon>Bacillati</taxon>
        <taxon>Actinomycetota</taxon>
        <taxon>Actinomycetes</taxon>
        <taxon>Streptosporangiales</taxon>
        <taxon>Streptosporangiaceae</taxon>
        <taxon>Nonomuraea</taxon>
    </lineage>
</organism>
<dbReference type="Pfam" id="PF16990">
    <property type="entry name" value="CBM_35"/>
    <property type="match status" value="1"/>
</dbReference>
<dbReference type="GO" id="GO:0030246">
    <property type="term" value="F:carbohydrate binding"/>
    <property type="evidence" value="ECO:0007669"/>
    <property type="project" value="InterPro"/>
</dbReference>
<evidence type="ECO:0000259" key="2">
    <source>
        <dbReference type="PROSITE" id="PS51175"/>
    </source>
</evidence>
<proteinExistence type="predicted"/>
<dbReference type="Gene3D" id="2.60.120.200">
    <property type="match status" value="1"/>
</dbReference>
<dbReference type="EMBL" id="FNVT01000009">
    <property type="protein sequence ID" value="SEG95850.1"/>
    <property type="molecule type" value="Genomic_DNA"/>
</dbReference>
<dbReference type="PROSITE" id="PS51318">
    <property type="entry name" value="TAT"/>
    <property type="match status" value="1"/>
</dbReference>
<dbReference type="SUPFAM" id="SSF49785">
    <property type="entry name" value="Galactose-binding domain-like"/>
    <property type="match status" value="1"/>
</dbReference>
<feature type="domain" description="CBM6" evidence="2">
    <location>
        <begin position="277"/>
        <end position="400"/>
    </location>
</feature>
<dbReference type="Proteomes" id="UP000236732">
    <property type="component" value="Unassembled WGS sequence"/>
</dbReference>
<dbReference type="InterPro" id="IPR008979">
    <property type="entry name" value="Galactose-bd-like_sf"/>
</dbReference>